<dbReference type="Proteomes" id="UP001589838">
    <property type="component" value="Unassembled WGS sequence"/>
</dbReference>
<protein>
    <submittedName>
        <fullName evidence="1">Uncharacterized protein</fullName>
    </submittedName>
</protein>
<accession>A0ABV6KG43</accession>
<name>A0ABV6KG43_9BACI</name>
<organism evidence="1 2">
    <name type="scientific">Halalkalibacter kiskunsagensis</name>
    <dbReference type="NCBI Taxonomy" id="1548599"/>
    <lineage>
        <taxon>Bacteria</taxon>
        <taxon>Bacillati</taxon>
        <taxon>Bacillota</taxon>
        <taxon>Bacilli</taxon>
        <taxon>Bacillales</taxon>
        <taxon>Bacillaceae</taxon>
        <taxon>Halalkalibacter</taxon>
    </lineage>
</organism>
<dbReference type="EMBL" id="JBHLUX010000068">
    <property type="protein sequence ID" value="MFC0472278.1"/>
    <property type="molecule type" value="Genomic_DNA"/>
</dbReference>
<proteinExistence type="predicted"/>
<keyword evidence="2" id="KW-1185">Reference proteome</keyword>
<dbReference type="RefSeq" id="WP_335964066.1">
    <property type="nucleotide sequence ID" value="NZ_JAXBLX010000077.1"/>
</dbReference>
<gene>
    <name evidence="1" type="ORF">ACFFHM_17720</name>
</gene>
<comment type="caution">
    <text evidence="1">The sequence shown here is derived from an EMBL/GenBank/DDBJ whole genome shotgun (WGS) entry which is preliminary data.</text>
</comment>
<evidence type="ECO:0000313" key="1">
    <source>
        <dbReference type="EMBL" id="MFC0472278.1"/>
    </source>
</evidence>
<reference evidence="1 2" key="1">
    <citation type="submission" date="2024-09" db="EMBL/GenBank/DDBJ databases">
        <authorList>
            <person name="Sun Q."/>
            <person name="Mori K."/>
        </authorList>
    </citation>
    <scope>NUCLEOTIDE SEQUENCE [LARGE SCALE GENOMIC DNA]</scope>
    <source>
        <strain evidence="1 2">NCAIM B.02610</strain>
    </source>
</reference>
<evidence type="ECO:0000313" key="2">
    <source>
        <dbReference type="Proteomes" id="UP001589838"/>
    </source>
</evidence>
<sequence>MTKKIVMYIIAALLFFGVIFSAIDDIKDVAANVYPSTIENVEKDKEKIIEQLQTLYDERTVVDVIIQDLETHSNLTDKQLELIKRAEHSLELMDRTLQQLFEEFNNTIQN</sequence>